<accession>A0A0F9SPR7</accession>
<reference evidence="3" key="1">
    <citation type="journal article" date="2015" name="Nature">
        <title>Complex archaea that bridge the gap between prokaryotes and eukaryotes.</title>
        <authorList>
            <person name="Spang A."/>
            <person name="Saw J.H."/>
            <person name="Jorgensen S.L."/>
            <person name="Zaremba-Niedzwiedzka K."/>
            <person name="Martijn J."/>
            <person name="Lind A.E."/>
            <person name="van Eijk R."/>
            <person name="Schleper C."/>
            <person name="Guy L."/>
            <person name="Ettema T.J."/>
        </authorList>
    </citation>
    <scope>NUCLEOTIDE SEQUENCE</scope>
</reference>
<sequence length="502" mass="52487">MDDFLLGLVQVLAPDTLLYMALGSLAGIIAAAIPGFTVTMAIVLTLPLTFTMPPLQGISVMLSVYVGGYTGGLISAALLGIPGTPSSVATTFDAFPMARNGEPGRALSLGVWASFFGTIISTLVLIVAAPPLAIVAVRLGPWEYFSLIVFALTIVASLVGASLLRGLIAGVIGLAIAVIGPDPMMGRPRFTFDIEMLAPGLPFLVVLIGIFAISQLMSELENPAAVKKNAALISGRIDFHTWSVMKEVLSRPGNLLRSSLLGVFVGAVPGAGGSIANLLTYDQAKRASKTPEKFGTGIADGVVASEAGNSATAGGGLIPMIALGIPGSAVDAILMASLMVHGVSVGPRLIMEHGDLVYGMFIAMVVASLMMLIICITTMRFFLRVTEIPKFVIVPVVTVCCVVGAFALNNRITDVYLLGFVGLLGYVLKKLDYPLAPLVLGVILGPIAETNLRRALMSDADWTTFFTRPISAFLLVAAVLSIVWSARAYMKGRKSMLAPSSS</sequence>
<dbReference type="PANTHER" id="PTHR35342">
    <property type="entry name" value="TRICARBOXYLIC TRANSPORT PROTEIN"/>
    <property type="match status" value="1"/>
</dbReference>
<evidence type="ECO:0000259" key="2">
    <source>
        <dbReference type="Pfam" id="PF01970"/>
    </source>
</evidence>
<proteinExistence type="predicted"/>
<keyword evidence="1" id="KW-0812">Transmembrane</keyword>
<dbReference type="PANTHER" id="PTHR35342:SF5">
    <property type="entry name" value="TRICARBOXYLIC TRANSPORT PROTEIN"/>
    <property type="match status" value="1"/>
</dbReference>
<feature type="transmembrane region" description="Helical" evidence="1">
    <location>
        <begin position="20"/>
        <end position="46"/>
    </location>
</feature>
<organism evidence="3">
    <name type="scientific">marine sediment metagenome</name>
    <dbReference type="NCBI Taxonomy" id="412755"/>
    <lineage>
        <taxon>unclassified sequences</taxon>
        <taxon>metagenomes</taxon>
        <taxon>ecological metagenomes</taxon>
    </lineage>
</organism>
<gene>
    <name evidence="3" type="ORF">LCGC14_0425270</name>
</gene>
<feature type="transmembrane region" description="Helical" evidence="1">
    <location>
        <begin position="388"/>
        <end position="406"/>
    </location>
</feature>
<protein>
    <recommendedName>
        <fullName evidence="2">DUF112 domain-containing protein</fullName>
    </recommendedName>
</protein>
<dbReference type="Pfam" id="PF01970">
    <property type="entry name" value="TctA"/>
    <property type="match status" value="1"/>
</dbReference>
<evidence type="ECO:0000256" key="1">
    <source>
        <dbReference type="SAM" id="Phobius"/>
    </source>
</evidence>
<feature type="transmembrane region" description="Helical" evidence="1">
    <location>
        <begin position="356"/>
        <end position="376"/>
    </location>
</feature>
<feature type="transmembrane region" description="Helical" evidence="1">
    <location>
        <begin position="167"/>
        <end position="185"/>
    </location>
</feature>
<feature type="transmembrane region" description="Helical" evidence="1">
    <location>
        <begin position="472"/>
        <end position="490"/>
    </location>
</feature>
<feature type="domain" description="DUF112" evidence="2">
    <location>
        <begin position="17"/>
        <end position="440"/>
    </location>
</feature>
<keyword evidence="1" id="KW-0472">Membrane</keyword>
<feature type="transmembrane region" description="Helical" evidence="1">
    <location>
        <begin position="58"/>
        <end position="81"/>
    </location>
</feature>
<keyword evidence="1" id="KW-1133">Transmembrane helix</keyword>
<feature type="transmembrane region" description="Helical" evidence="1">
    <location>
        <begin position="435"/>
        <end position="452"/>
    </location>
</feature>
<dbReference type="InterPro" id="IPR002823">
    <property type="entry name" value="DUF112_TM"/>
</dbReference>
<feature type="transmembrane region" description="Helical" evidence="1">
    <location>
        <begin position="197"/>
        <end position="217"/>
    </location>
</feature>
<feature type="transmembrane region" description="Helical" evidence="1">
    <location>
        <begin position="111"/>
        <end position="137"/>
    </location>
</feature>
<dbReference type="EMBL" id="LAZR01000392">
    <property type="protein sequence ID" value="KKN71010.1"/>
    <property type="molecule type" value="Genomic_DNA"/>
</dbReference>
<dbReference type="AlphaFoldDB" id="A0A0F9SPR7"/>
<comment type="caution">
    <text evidence="3">The sequence shown here is derived from an EMBL/GenBank/DDBJ whole genome shotgun (WGS) entry which is preliminary data.</text>
</comment>
<name>A0A0F9SPR7_9ZZZZ</name>
<evidence type="ECO:0000313" key="3">
    <source>
        <dbReference type="EMBL" id="KKN71010.1"/>
    </source>
</evidence>
<feature type="transmembrane region" description="Helical" evidence="1">
    <location>
        <begin position="259"/>
        <end position="279"/>
    </location>
</feature>